<dbReference type="EMBL" id="CP028942">
    <property type="protein sequence ID" value="QKM63827.1"/>
    <property type="molecule type" value="Genomic_DNA"/>
</dbReference>
<protein>
    <submittedName>
        <fullName evidence="2">Divalent-cation tolerance protein CutA</fullName>
    </submittedName>
</protein>
<dbReference type="Proteomes" id="UP000503312">
    <property type="component" value="Chromosome"/>
</dbReference>
<dbReference type="AlphaFoldDB" id="A0A6M9PXX2"/>
<evidence type="ECO:0000313" key="3">
    <source>
        <dbReference type="Proteomes" id="UP000503312"/>
    </source>
</evidence>
<dbReference type="RefSeq" id="WP_173954866.1">
    <property type="nucleotide sequence ID" value="NZ_CP028942.1"/>
</dbReference>
<keyword evidence="3" id="KW-1185">Reference proteome</keyword>
<name>A0A6M9PXX2_9BURK</name>
<dbReference type="InterPro" id="IPR004323">
    <property type="entry name" value="Ion_tolerance_CutA"/>
</dbReference>
<dbReference type="GO" id="GO:0010038">
    <property type="term" value="P:response to metal ion"/>
    <property type="evidence" value="ECO:0007669"/>
    <property type="project" value="InterPro"/>
</dbReference>
<comment type="similarity">
    <text evidence="1">Belongs to the CutA family.</text>
</comment>
<dbReference type="InterPro" id="IPR015867">
    <property type="entry name" value="N-reg_PII/ATP_PRibTrfase_C"/>
</dbReference>
<evidence type="ECO:0000256" key="1">
    <source>
        <dbReference type="ARBA" id="ARBA00010169"/>
    </source>
</evidence>
<dbReference type="Pfam" id="PF03091">
    <property type="entry name" value="CutA1"/>
    <property type="match status" value="1"/>
</dbReference>
<dbReference type="PANTHER" id="PTHR23419">
    <property type="entry name" value="DIVALENT CATION TOLERANCE CUTA-RELATED"/>
    <property type="match status" value="1"/>
</dbReference>
<reference evidence="2 3" key="1">
    <citation type="submission" date="2018-04" db="EMBL/GenBank/DDBJ databases">
        <title>Polynucleobacter sp. UH21B genome.</title>
        <authorList>
            <person name="Hahn M.W."/>
        </authorList>
    </citation>
    <scope>NUCLEOTIDE SEQUENCE [LARGE SCALE GENOMIC DNA]</scope>
    <source>
        <strain evidence="2 3">MWH-UH21B</strain>
    </source>
</reference>
<sequence>MPQNLSEKVLAKPSQLLVVVTSLPSQEAAQSLARMLVEEKIAACVQLSSGVQSIYRWEGKVCEESEVLLSAKTTTNQWPTISSVIQKNHPYDLPEILAFTPEQYSEQYGAWVSSEVNS</sequence>
<dbReference type="InterPro" id="IPR011322">
    <property type="entry name" value="N-reg_PII-like_a/b"/>
</dbReference>
<organism evidence="2 3">
    <name type="scientific">Polynucleobacter tropicus</name>
    <dbReference type="NCBI Taxonomy" id="1743174"/>
    <lineage>
        <taxon>Bacteria</taxon>
        <taxon>Pseudomonadati</taxon>
        <taxon>Pseudomonadota</taxon>
        <taxon>Betaproteobacteria</taxon>
        <taxon>Burkholderiales</taxon>
        <taxon>Burkholderiaceae</taxon>
        <taxon>Polynucleobacter</taxon>
    </lineage>
</organism>
<dbReference type="SUPFAM" id="SSF54913">
    <property type="entry name" value="GlnB-like"/>
    <property type="match status" value="1"/>
</dbReference>
<dbReference type="KEGG" id="ptrp:DCO17_00440"/>
<dbReference type="Gene3D" id="3.30.70.120">
    <property type="match status" value="1"/>
</dbReference>
<gene>
    <name evidence="2" type="ORF">DCO17_00440</name>
</gene>
<proteinExistence type="inferred from homology"/>
<dbReference type="GO" id="GO:0005507">
    <property type="term" value="F:copper ion binding"/>
    <property type="evidence" value="ECO:0007669"/>
    <property type="project" value="TreeGrafter"/>
</dbReference>
<accession>A0A6M9PXX2</accession>
<dbReference type="PANTHER" id="PTHR23419:SF8">
    <property type="entry name" value="FI09726P"/>
    <property type="match status" value="1"/>
</dbReference>
<evidence type="ECO:0000313" key="2">
    <source>
        <dbReference type="EMBL" id="QKM63827.1"/>
    </source>
</evidence>